<protein>
    <submittedName>
        <fullName evidence="2">Uncharacterized protein</fullName>
    </submittedName>
</protein>
<reference evidence="2 3" key="1">
    <citation type="submission" date="2017-04" db="EMBL/GenBank/DDBJ databases">
        <title>Whole genome sequence of Bdellovibrio bacteriovorus strain SSB218315.</title>
        <authorList>
            <person name="Oyedara O."/>
            <person name="Rodriguez-Perez M.A."/>
        </authorList>
    </citation>
    <scope>NUCLEOTIDE SEQUENCE [LARGE SCALE GENOMIC DNA]</scope>
    <source>
        <strain evidence="2 3">SSB218315</strain>
    </source>
</reference>
<keyword evidence="1" id="KW-0732">Signal</keyword>
<dbReference type="AlphaFoldDB" id="A0A1Z3N9M3"/>
<feature type="signal peptide" evidence="1">
    <location>
        <begin position="1"/>
        <end position="21"/>
    </location>
</feature>
<name>A0A1Z3N9M3_BDEBC</name>
<proteinExistence type="predicted"/>
<accession>A0A1Z3N9M3</accession>
<evidence type="ECO:0000313" key="2">
    <source>
        <dbReference type="EMBL" id="ASD64135.1"/>
    </source>
</evidence>
<dbReference type="Proteomes" id="UP000197003">
    <property type="component" value="Chromosome"/>
</dbReference>
<dbReference type="RefSeq" id="WP_088565619.1">
    <property type="nucleotide sequence ID" value="NZ_CP020946.1"/>
</dbReference>
<feature type="chain" id="PRO_5012961277" evidence="1">
    <location>
        <begin position="22"/>
        <end position="82"/>
    </location>
</feature>
<evidence type="ECO:0000313" key="3">
    <source>
        <dbReference type="Proteomes" id="UP000197003"/>
    </source>
</evidence>
<organism evidence="2 3">
    <name type="scientific">Bdellovibrio bacteriovorus</name>
    <dbReference type="NCBI Taxonomy" id="959"/>
    <lineage>
        <taxon>Bacteria</taxon>
        <taxon>Pseudomonadati</taxon>
        <taxon>Bdellovibrionota</taxon>
        <taxon>Bdellovibrionia</taxon>
        <taxon>Bdellovibrionales</taxon>
        <taxon>Pseudobdellovibrionaceae</taxon>
        <taxon>Bdellovibrio</taxon>
    </lineage>
</organism>
<dbReference type="OrthoDB" id="5295774at2"/>
<gene>
    <name evidence="2" type="ORF">B9G79_11435</name>
</gene>
<sequence>MKSIITAMVAFILLGASAGFAKQRTVRKVQEVNFGDMNLKGTIRNPDGAYLVQKRGIKFMPLYDVQKDMDGRIRESALYLNN</sequence>
<dbReference type="EMBL" id="CP020946">
    <property type="protein sequence ID" value="ASD64135.1"/>
    <property type="molecule type" value="Genomic_DNA"/>
</dbReference>
<evidence type="ECO:0000256" key="1">
    <source>
        <dbReference type="SAM" id="SignalP"/>
    </source>
</evidence>